<reference evidence="3" key="1">
    <citation type="submission" date="2019-08" db="EMBL/GenBank/DDBJ databases">
        <title>The improved chromosome-level genome for the pearl oyster Pinctada fucata martensii using PacBio sequencing and Hi-C.</title>
        <authorList>
            <person name="Zheng Z."/>
        </authorList>
    </citation>
    <scope>NUCLEOTIDE SEQUENCE</scope>
    <source>
        <strain evidence="3">ZZ-2019</strain>
        <tissue evidence="3">Adductor muscle</tissue>
    </source>
</reference>
<dbReference type="PROSITE" id="PS50297">
    <property type="entry name" value="ANK_REP_REGION"/>
    <property type="match status" value="1"/>
</dbReference>
<evidence type="ECO:0000313" key="3">
    <source>
        <dbReference type="EMBL" id="KAK3108352.1"/>
    </source>
</evidence>
<gene>
    <name evidence="3" type="ORF">FSP39_006134</name>
</gene>
<dbReference type="PANTHER" id="PTHR46464:SF1">
    <property type="entry name" value="ANKYRIN AND ARMADILLO REPEAT-CONTAINING PROTEIN"/>
    <property type="match status" value="1"/>
</dbReference>
<proteinExistence type="predicted"/>
<dbReference type="InterPro" id="IPR011989">
    <property type="entry name" value="ARM-like"/>
</dbReference>
<dbReference type="PANTHER" id="PTHR46464">
    <property type="entry name" value="ANK_REP_REGION DOMAIN-CONTAINING PROTEIN"/>
    <property type="match status" value="1"/>
</dbReference>
<dbReference type="SMART" id="SM00248">
    <property type="entry name" value="ANK"/>
    <property type="match status" value="4"/>
</dbReference>
<dbReference type="Proteomes" id="UP001186944">
    <property type="component" value="Unassembled WGS sequence"/>
</dbReference>
<feature type="repeat" description="ARM" evidence="2">
    <location>
        <begin position="791"/>
        <end position="833"/>
    </location>
</feature>
<evidence type="ECO:0000256" key="1">
    <source>
        <dbReference type="PROSITE-ProRule" id="PRU00023"/>
    </source>
</evidence>
<evidence type="ECO:0000256" key="2">
    <source>
        <dbReference type="PROSITE-ProRule" id="PRU00259"/>
    </source>
</evidence>
<dbReference type="EMBL" id="VSWD01000001">
    <property type="protein sequence ID" value="KAK3108352.1"/>
    <property type="molecule type" value="Genomic_DNA"/>
</dbReference>
<dbReference type="SUPFAM" id="SSF48403">
    <property type="entry name" value="Ankyrin repeat"/>
    <property type="match status" value="1"/>
</dbReference>
<dbReference type="InterPro" id="IPR000225">
    <property type="entry name" value="Armadillo"/>
</dbReference>
<sequence>MSSRTSGTPQPSDGNVGDEAYQQAMQERKAMAYFEKFQQPVMQELLGWHKNHWLLSEDFKMAYDQPVGLIKGLNPKSSNSCVILVEEDPELAASNFCLDYREVHQIVKELTYGIFVLNQTPMISLEALYDQGTACQLPPAYVDTRIGQLLIAVDYMMKGLWHGAYFPKDKRTKFNDRWRESFRISKVNGKPEKERQFMMEFIGQGLQDMGKDPDYGGAYDDLPFDIDDDPEMLKERSHFMKYSEELCMQMVFYQKSVSQYRDLYVMDTGWQVSSIVRLLDDKINHDDYERINTRLQLHEKMIAANLEKKLEVRRNMYLLKIVSFLTPFLVGMRKRMKIPEITRFLPDMTEDQCKTEEELPPLMLGEDFKCKNFTPEKNKYFHLHGGILMDLETDDMVPATGEFEEKYDEIVSHAEKTVMKYLGLETLKEHYEVPKATVNGKEYYVIRLEFETFFHPKQPIWIEKWNERLKELEKKHMSIGETLISDQFIRHFGKKKTTKLKAQMNSPKACAIRGLVIIFVQLCRKMLGQQLSRLSKQDEQGLSLLHHAAMNNRPQVIVSLLRQTVDINARRNNILSTGPTALHIASRCGALDAAACLLACCASPSLFDQDGWAAIHHAAFFDHQAIVKLMARRNPTVTELLTKNDLRSTPLLLAASSGALSVVKCLIELEADIARLDGDGNGMVNLAALRFHTNILEYLIEWNNDKVPVWRILVKMLKDKDIDKKDSAVKCLEVLSTSKPQHWKSILEADGVTALVKLLHLDNEVIQAVAASVIVNISEQEEVRLALTKADAAPILVTLLGSPDDNIQSRAAIILSDIASLDGNQEMIAQQGGIAPIINLLDSEMEDVLVNAVNAIRVLCQGNSYNQDAVAENGGIIFFKEFLTLKSEILKATTAAAIAAIAAGNHKNQDALLEAGVIEPLVMELIVKSSNETVQVKAANAVEALAQDNPGCQKEFLNRKAPKALLKLLKNFNVEVREQAASALWALAGNTNMQQKIIAEKTTIPNICSMLLDSTEKLLQVGMYMYYRDCDFIHVAFLNYT</sequence>
<dbReference type="InterPro" id="IPR036770">
    <property type="entry name" value="Ankyrin_rpt-contain_sf"/>
</dbReference>
<dbReference type="SUPFAM" id="SSF48371">
    <property type="entry name" value="ARM repeat"/>
    <property type="match status" value="1"/>
</dbReference>
<dbReference type="InterPro" id="IPR016024">
    <property type="entry name" value="ARM-type_fold"/>
</dbReference>
<keyword evidence="1" id="KW-0040">ANK repeat</keyword>
<dbReference type="Gene3D" id="1.25.10.10">
    <property type="entry name" value="Leucine-rich Repeat Variant"/>
    <property type="match status" value="3"/>
</dbReference>
<dbReference type="InterPro" id="IPR002110">
    <property type="entry name" value="Ankyrin_rpt"/>
</dbReference>
<dbReference type="SMART" id="SM00185">
    <property type="entry name" value="ARM"/>
    <property type="match status" value="6"/>
</dbReference>
<evidence type="ECO:0000313" key="4">
    <source>
        <dbReference type="Proteomes" id="UP001186944"/>
    </source>
</evidence>
<dbReference type="PROSITE" id="PS50176">
    <property type="entry name" value="ARM_REPEAT"/>
    <property type="match status" value="3"/>
</dbReference>
<keyword evidence="4" id="KW-1185">Reference proteome</keyword>
<feature type="repeat" description="ANK" evidence="1">
    <location>
        <begin position="540"/>
        <end position="572"/>
    </location>
</feature>
<protein>
    <submittedName>
        <fullName evidence="3">Uncharacterized protein</fullName>
    </submittedName>
</protein>
<accession>A0AA88YN48</accession>
<dbReference type="Pfam" id="PF12796">
    <property type="entry name" value="Ank_2"/>
    <property type="match status" value="1"/>
</dbReference>
<feature type="repeat" description="ARM" evidence="2">
    <location>
        <begin position="832"/>
        <end position="874"/>
    </location>
</feature>
<dbReference type="Pfam" id="PF00514">
    <property type="entry name" value="Arm"/>
    <property type="match status" value="1"/>
</dbReference>
<organism evidence="3 4">
    <name type="scientific">Pinctada imbricata</name>
    <name type="common">Atlantic pearl-oyster</name>
    <name type="synonym">Pinctada martensii</name>
    <dbReference type="NCBI Taxonomy" id="66713"/>
    <lineage>
        <taxon>Eukaryota</taxon>
        <taxon>Metazoa</taxon>
        <taxon>Spiralia</taxon>
        <taxon>Lophotrochozoa</taxon>
        <taxon>Mollusca</taxon>
        <taxon>Bivalvia</taxon>
        <taxon>Autobranchia</taxon>
        <taxon>Pteriomorphia</taxon>
        <taxon>Pterioida</taxon>
        <taxon>Pterioidea</taxon>
        <taxon>Pteriidae</taxon>
        <taxon>Pinctada</taxon>
    </lineage>
</organism>
<comment type="caution">
    <text evidence="3">The sequence shown here is derived from an EMBL/GenBank/DDBJ whole genome shotgun (WGS) entry which is preliminary data.</text>
</comment>
<feature type="repeat" description="ARM" evidence="2">
    <location>
        <begin position="750"/>
        <end position="792"/>
    </location>
</feature>
<name>A0AA88YN48_PINIB</name>
<dbReference type="InterPro" id="IPR043379">
    <property type="entry name" value="ANKAR"/>
</dbReference>
<dbReference type="PROSITE" id="PS50088">
    <property type="entry name" value="ANK_REPEAT"/>
    <property type="match status" value="2"/>
</dbReference>
<feature type="repeat" description="ANK" evidence="1">
    <location>
        <begin position="646"/>
        <end position="678"/>
    </location>
</feature>
<dbReference type="AlphaFoldDB" id="A0AA88YN48"/>
<dbReference type="Gene3D" id="1.25.40.20">
    <property type="entry name" value="Ankyrin repeat-containing domain"/>
    <property type="match status" value="2"/>
</dbReference>